<name>A0ABQ6C209_9BURK</name>
<reference evidence="2" key="1">
    <citation type="journal article" date="2019" name="Int. J. Syst. Evol. Microbiol.">
        <title>The Global Catalogue of Microorganisms (GCM) 10K type strain sequencing project: providing services to taxonomists for standard genome sequencing and annotation.</title>
        <authorList>
            <consortium name="The Broad Institute Genomics Platform"/>
            <consortium name="The Broad Institute Genome Sequencing Center for Infectious Disease"/>
            <person name="Wu L."/>
            <person name="Ma J."/>
        </authorList>
    </citation>
    <scope>NUCLEOTIDE SEQUENCE [LARGE SCALE GENOMIC DNA]</scope>
    <source>
        <strain evidence="2">NBRC 109341</strain>
    </source>
</reference>
<evidence type="ECO:0008006" key="3">
    <source>
        <dbReference type="Google" id="ProtNLM"/>
    </source>
</evidence>
<gene>
    <name evidence="1" type="ORF">GCM10007935_10580</name>
</gene>
<dbReference type="EMBL" id="BSPB01000005">
    <property type="protein sequence ID" value="GLS13628.1"/>
    <property type="molecule type" value="Genomic_DNA"/>
</dbReference>
<keyword evidence="2" id="KW-1185">Reference proteome</keyword>
<proteinExistence type="predicted"/>
<protein>
    <recommendedName>
        <fullName evidence="3">Thiamine-binding protein domain-containing protein</fullName>
    </recommendedName>
</protein>
<evidence type="ECO:0000313" key="2">
    <source>
        <dbReference type="Proteomes" id="UP001156903"/>
    </source>
</evidence>
<evidence type="ECO:0000313" key="1">
    <source>
        <dbReference type="EMBL" id="GLS13628.1"/>
    </source>
</evidence>
<accession>A0ABQ6C209</accession>
<sequence>MKTLHITISHAGSEPLEYDGLFASAIDAITDALDRAAAAFGESARVGIRAHEVAA</sequence>
<organism evidence="1 2">
    <name type="scientific">Hydrogenophaga electricum</name>
    <dbReference type="NCBI Taxonomy" id="1230953"/>
    <lineage>
        <taxon>Bacteria</taxon>
        <taxon>Pseudomonadati</taxon>
        <taxon>Pseudomonadota</taxon>
        <taxon>Betaproteobacteria</taxon>
        <taxon>Burkholderiales</taxon>
        <taxon>Comamonadaceae</taxon>
        <taxon>Hydrogenophaga</taxon>
    </lineage>
</organism>
<dbReference type="RefSeq" id="WP_284306977.1">
    <property type="nucleotide sequence ID" value="NZ_BSPB01000005.1"/>
</dbReference>
<dbReference type="Proteomes" id="UP001156903">
    <property type="component" value="Unassembled WGS sequence"/>
</dbReference>
<comment type="caution">
    <text evidence="1">The sequence shown here is derived from an EMBL/GenBank/DDBJ whole genome shotgun (WGS) entry which is preliminary data.</text>
</comment>